<dbReference type="Pfam" id="PF01699">
    <property type="entry name" value="Na_Ca_ex"/>
    <property type="match status" value="1"/>
</dbReference>
<proteinExistence type="predicted"/>
<organism evidence="7 8">
    <name type="scientific">Marinobacter salarius</name>
    <dbReference type="NCBI Taxonomy" id="1420917"/>
    <lineage>
        <taxon>Bacteria</taxon>
        <taxon>Pseudomonadati</taxon>
        <taxon>Pseudomonadota</taxon>
        <taxon>Gammaproteobacteria</taxon>
        <taxon>Pseudomonadales</taxon>
        <taxon>Marinobacteraceae</taxon>
        <taxon>Marinobacter</taxon>
    </lineage>
</organism>
<dbReference type="EMBL" id="CP007152">
    <property type="protein sequence ID" value="AHI33171.1"/>
    <property type="molecule type" value="Genomic_DNA"/>
</dbReference>
<evidence type="ECO:0000256" key="1">
    <source>
        <dbReference type="ARBA" id="ARBA00004141"/>
    </source>
</evidence>
<gene>
    <name evidence="7" type="ORF">AU15_11165</name>
</gene>
<dbReference type="HOGENOM" id="CLU_2554270_0_0_6"/>
<name>W5YVM0_9GAMM</name>
<feature type="domain" description="Sodium/calcium exchanger membrane region" evidence="6">
    <location>
        <begin position="4"/>
        <end position="81"/>
    </location>
</feature>
<dbReference type="Proteomes" id="UP000035081">
    <property type="component" value="Chromosome"/>
</dbReference>
<dbReference type="Gene3D" id="1.20.1420.30">
    <property type="entry name" value="NCX, central ion-binding region"/>
    <property type="match status" value="1"/>
</dbReference>
<accession>W5YVM0</accession>
<keyword evidence="2 5" id="KW-0812">Transmembrane</keyword>
<dbReference type="GO" id="GO:0016020">
    <property type="term" value="C:membrane"/>
    <property type="evidence" value="ECO:0007669"/>
    <property type="project" value="UniProtKB-SubCell"/>
</dbReference>
<reference evidence="7 8" key="1">
    <citation type="journal article" date="2014" name="Genome Announc.">
        <title>Draft Genome Sequences of Marinobacter similis A3d10T and Marinobacter salarius R9SW1T.</title>
        <authorList>
            <person name="Ivanova E.P."/>
            <person name="Ng H.J."/>
            <person name="Webb H.K."/>
            <person name="Feng G."/>
            <person name="Oshima K."/>
            <person name="Hattori M."/>
            <person name="Ohkuma M."/>
            <person name="Sergeev A.F."/>
            <person name="Mikhailov V.V."/>
            <person name="Crawford R.J."/>
            <person name="Sawabe T."/>
        </authorList>
    </citation>
    <scope>NUCLEOTIDE SEQUENCE [LARGE SCALE GENOMIC DNA]</scope>
    <source>
        <strain evidence="8">A3d10 and R9SW1</strain>
    </source>
</reference>
<evidence type="ECO:0000256" key="2">
    <source>
        <dbReference type="ARBA" id="ARBA00022692"/>
    </source>
</evidence>
<protein>
    <recommendedName>
        <fullName evidence="6">Sodium/calcium exchanger membrane region domain-containing protein</fullName>
    </recommendedName>
</protein>
<dbReference type="GO" id="GO:0055085">
    <property type="term" value="P:transmembrane transport"/>
    <property type="evidence" value="ECO:0007669"/>
    <property type="project" value="InterPro"/>
</dbReference>
<evidence type="ECO:0000256" key="5">
    <source>
        <dbReference type="SAM" id="Phobius"/>
    </source>
</evidence>
<evidence type="ECO:0000313" key="8">
    <source>
        <dbReference type="Proteomes" id="UP000035081"/>
    </source>
</evidence>
<dbReference type="InterPro" id="IPR004837">
    <property type="entry name" value="NaCa_Exmemb"/>
</dbReference>
<dbReference type="AlphaFoldDB" id="W5YVM0"/>
<keyword evidence="4 5" id="KW-0472">Membrane</keyword>
<evidence type="ECO:0000256" key="4">
    <source>
        <dbReference type="ARBA" id="ARBA00023136"/>
    </source>
</evidence>
<sequence>MLLSFIAIAVGLTLLVWSAGKFVEGSAATAGYFGMPPLLIGMVVVGFGTSAPEMVVSALSATQGNPGLALGNAYGSNITNIA</sequence>
<evidence type="ECO:0000256" key="3">
    <source>
        <dbReference type="ARBA" id="ARBA00022989"/>
    </source>
</evidence>
<comment type="subcellular location">
    <subcellularLocation>
        <location evidence="1">Membrane</location>
        <topology evidence="1">Multi-pass membrane protein</topology>
    </subcellularLocation>
</comment>
<dbReference type="KEGG" id="msr:AU15_11165"/>
<keyword evidence="3 5" id="KW-1133">Transmembrane helix</keyword>
<feature type="transmembrane region" description="Helical" evidence="5">
    <location>
        <begin position="28"/>
        <end position="47"/>
    </location>
</feature>
<dbReference type="InterPro" id="IPR044880">
    <property type="entry name" value="NCX_ion-bd_dom_sf"/>
</dbReference>
<evidence type="ECO:0000259" key="6">
    <source>
        <dbReference type="Pfam" id="PF01699"/>
    </source>
</evidence>
<evidence type="ECO:0000313" key="7">
    <source>
        <dbReference type="EMBL" id="AHI33171.1"/>
    </source>
</evidence>